<dbReference type="PIRSF" id="PIRSF011576">
    <property type="entry name" value="YabP"/>
    <property type="match status" value="1"/>
</dbReference>
<dbReference type="AlphaFoldDB" id="A0A9D1HB96"/>
<sequence length="86" mass="9538">MENHSVTIDNRKKLTITDVKEIESFDEDEIKATLTGGGMIVKGEDLNVQLLDLEEGKAVISGRINSLMYVKVKEKGGKGFIARIMK</sequence>
<comment type="caution">
    <text evidence="1">The sequence shown here is derived from an EMBL/GenBank/DDBJ whole genome shotgun (WGS) entry which is preliminary data.</text>
</comment>
<dbReference type="GO" id="GO:0030435">
    <property type="term" value="P:sporulation resulting in formation of a cellular spore"/>
    <property type="evidence" value="ECO:0007669"/>
    <property type="project" value="InterPro"/>
</dbReference>
<gene>
    <name evidence="1" type="ORF">IAD12_02160</name>
</gene>
<evidence type="ECO:0000313" key="2">
    <source>
        <dbReference type="Proteomes" id="UP000824159"/>
    </source>
</evidence>
<dbReference type="Proteomes" id="UP000824159">
    <property type="component" value="Unassembled WGS sequence"/>
</dbReference>
<dbReference type="Pfam" id="PF07873">
    <property type="entry name" value="YabP"/>
    <property type="match status" value="1"/>
</dbReference>
<name>A0A9D1HB96_9FIRM</name>
<proteinExistence type="predicted"/>
<dbReference type="InterPro" id="IPR022476">
    <property type="entry name" value="Spore_YabP/YqfC"/>
</dbReference>
<dbReference type="InterPro" id="IPR012504">
    <property type="entry name" value="Spore_YabP"/>
</dbReference>
<dbReference type="EMBL" id="DVLX01000026">
    <property type="protein sequence ID" value="HIT99040.1"/>
    <property type="molecule type" value="Genomic_DNA"/>
</dbReference>
<evidence type="ECO:0000313" key="1">
    <source>
        <dbReference type="EMBL" id="HIT99040.1"/>
    </source>
</evidence>
<dbReference type="InterPro" id="IPR038705">
    <property type="entry name" value="YabP_sf"/>
</dbReference>
<protein>
    <submittedName>
        <fullName evidence="1">Sporulation protein YabP</fullName>
    </submittedName>
</protein>
<organism evidence="1 2">
    <name type="scientific">Candidatus Allocopromorpha excrementavium</name>
    <dbReference type="NCBI Taxonomy" id="2840741"/>
    <lineage>
        <taxon>Bacteria</taxon>
        <taxon>Bacillati</taxon>
        <taxon>Bacillota</taxon>
        <taxon>Clostridia</taxon>
        <taxon>Eubacteriales</taxon>
        <taxon>Eubacteriaceae</taxon>
        <taxon>Eubacteriaceae incertae sedis</taxon>
        <taxon>Candidatus Allocopromorpha</taxon>
    </lineage>
</organism>
<reference evidence="1" key="1">
    <citation type="submission" date="2020-10" db="EMBL/GenBank/DDBJ databases">
        <authorList>
            <person name="Gilroy R."/>
        </authorList>
    </citation>
    <scope>NUCLEOTIDE SEQUENCE</scope>
    <source>
        <strain evidence="1">CHK176-22527</strain>
    </source>
</reference>
<reference evidence="1" key="2">
    <citation type="journal article" date="2021" name="PeerJ">
        <title>Extensive microbial diversity within the chicken gut microbiome revealed by metagenomics and culture.</title>
        <authorList>
            <person name="Gilroy R."/>
            <person name="Ravi A."/>
            <person name="Getino M."/>
            <person name="Pursley I."/>
            <person name="Horton D.L."/>
            <person name="Alikhan N.F."/>
            <person name="Baker D."/>
            <person name="Gharbi K."/>
            <person name="Hall N."/>
            <person name="Watson M."/>
            <person name="Adriaenssens E.M."/>
            <person name="Foster-Nyarko E."/>
            <person name="Jarju S."/>
            <person name="Secka A."/>
            <person name="Antonio M."/>
            <person name="Oren A."/>
            <person name="Chaudhuri R.R."/>
            <person name="La Ragione R."/>
            <person name="Hildebrand F."/>
            <person name="Pallen M.J."/>
        </authorList>
    </citation>
    <scope>NUCLEOTIDE SEQUENCE</scope>
    <source>
        <strain evidence="1">CHK176-22527</strain>
    </source>
</reference>
<dbReference type="Gene3D" id="2.60.40.2000">
    <property type="match status" value="1"/>
</dbReference>
<accession>A0A9D1HB96</accession>